<dbReference type="InterPro" id="IPR050083">
    <property type="entry name" value="HtpX_protease"/>
</dbReference>
<dbReference type="PANTHER" id="PTHR43221:SF1">
    <property type="entry name" value="PROTEASE HTPX"/>
    <property type="match status" value="1"/>
</dbReference>
<dbReference type="EMBL" id="JAMPKM010000009">
    <property type="protein sequence ID" value="MEP0818462.1"/>
    <property type="molecule type" value="Genomic_DNA"/>
</dbReference>
<evidence type="ECO:0000256" key="12">
    <source>
        <dbReference type="SAM" id="MobiDB-lite"/>
    </source>
</evidence>
<dbReference type="Pfam" id="PF14559">
    <property type="entry name" value="TPR_19"/>
    <property type="match status" value="1"/>
</dbReference>
<evidence type="ECO:0000256" key="6">
    <source>
        <dbReference type="ARBA" id="ARBA00022723"/>
    </source>
</evidence>
<evidence type="ECO:0000259" key="14">
    <source>
        <dbReference type="Pfam" id="PF01435"/>
    </source>
</evidence>
<dbReference type="Pfam" id="PF01435">
    <property type="entry name" value="Peptidase_M48"/>
    <property type="match status" value="1"/>
</dbReference>
<evidence type="ECO:0000256" key="11">
    <source>
        <dbReference type="ARBA" id="ARBA00023136"/>
    </source>
</evidence>
<dbReference type="RefSeq" id="WP_190436559.1">
    <property type="nucleotide sequence ID" value="NZ_JAMPKM010000009.1"/>
</dbReference>
<comment type="subcellular location">
    <subcellularLocation>
        <location evidence="2">Cell membrane</location>
        <topology evidence="2">Multi-pass membrane protein</topology>
    </subcellularLocation>
</comment>
<evidence type="ECO:0000256" key="2">
    <source>
        <dbReference type="ARBA" id="ARBA00004651"/>
    </source>
</evidence>
<protein>
    <submittedName>
        <fullName evidence="15">Zinc metalloprotease HtpX</fullName>
    </submittedName>
</protein>
<keyword evidence="9 13" id="KW-1133">Transmembrane helix</keyword>
<evidence type="ECO:0000256" key="8">
    <source>
        <dbReference type="ARBA" id="ARBA00022833"/>
    </source>
</evidence>
<feature type="transmembrane region" description="Helical" evidence="13">
    <location>
        <begin position="492"/>
        <end position="514"/>
    </location>
</feature>
<evidence type="ECO:0000256" key="7">
    <source>
        <dbReference type="ARBA" id="ARBA00022801"/>
    </source>
</evidence>
<keyword evidence="6" id="KW-0479">Metal-binding</keyword>
<feature type="transmembrane region" description="Helical" evidence="13">
    <location>
        <begin position="167"/>
        <end position="187"/>
    </location>
</feature>
<feature type="transmembrane region" description="Helical" evidence="13">
    <location>
        <begin position="520"/>
        <end position="539"/>
    </location>
</feature>
<comment type="cofactor">
    <cofactor evidence="1">
        <name>Zn(2+)</name>
        <dbReference type="ChEBI" id="CHEBI:29105"/>
    </cofactor>
</comment>
<keyword evidence="7" id="KW-0378">Hydrolase</keyword>
<organism evidence="15 16">
    <name type="scientific">Trichocoleus desertorum GB2-A4</name>
    <dbReference type="NCBI Taxonomy" id="2933944"/>
    <lineage>
        <taxon>Bacteria</taxon>
        <taxon>Bacillati</taxon>
        <taxon>Cyanobacteriota</taxon>
        <taxon>Cyanophyceae</taxon>
        <taxon>Leptolyngbyales</taxon>
        <taxon>Trichocoleusaceae</taxon>
        <taxon>Trichocoleus</taxon>
    </lineage>
</organism>
<evidence type="ECO:0000313" key="16">
    <source>
        <dbReference type="Proteomes" id="UP001464891"/>
    </source>
</evidence>
<keyword evidence="8" id="KW-0862">Zinc</keyword>
<evidence type="ECO:0000256" key="10">
    <source>
        <dbReference type="ARBA" id="ARBA00023049"/>
    </source>
</evidence>
<dbReference type="InterPro" id="IPR001915">
    <property type="entry name" value="Peptidase_M48"/>
</dbReference>
<proteinExistence type="predicted"/>
<evidence type="ECO:0000256" key="1">
    <source>
        <dbReference type="ARBA" id="ARBA00001947"/>
    </source>
</evidence>
<gene>
    <name evidence="15" type="ORF">NC998_15290</name>
</gene>
<dbReference type="PANTHER" id="PTHR43221">
    <property type="entry name" value="PROTEASE HTPX"/>
    <property type="match status" value="1"/>
</dbReference>
<dbReference type="InterPro" id="IPR011990">
    <property type="entry name" value="TPR-like_helical_dom_sf"/>
</dbReference>
<feature type="transmembrane region" description="Helical" evidence="13">
    <location>
        <begin position="288"/>
        <end position="307"/>
    </location>
</feature>
<keyword evidence="16" id="KW-1185">Reference proteome</keyword>
<dbReference type="Gene3D" id="3.30.2010.10">
    <property type="entry name" value="Metalloproteases ('zincins'), catalytic domain"/>
    <property type="match status" value="1"/>
</dbReference>
<sequence length="680" mass="73912">MSSQSGALQAGIDALKQGRYSEAINLLETFCRNSSLAESKELLQAQMWLVKAYQRVGQPDKAIALCRQLALHENPQVHTWAKQTLQALSTATPDQPAKAPPRTAAPETQPVPASKLGRAGKTGVKLAMSGIGGSLALASGVTISLLFGMVFVLALSLVFILGSDQPGVGFGIAVGFTLVFNAIAFFVSPWFMDLIQGWFYGTRWVSLPEVARHSPEAARVIQQVCAQKKLKQPRLGIINDENPTAFTYGSLPNSARLVVSQGLFTYLDDEEVATVYAHELGHIVHWDFAVMTVAATLVQITYLIYSFARRMSRGGGDNKLKDAMGTAAIAAYIFYLIGTYLVLYLSRTREYFADHFAAETTGNPNALSRALVKIAYGILEEGQRAKEPSKLIEGTRALGIYDPKAASSVGTAYRVASSPEKIGRVFLWDMFNPWGWLMELSSTHPLTGKRVRALSTYAEQLGLETEFDMARVVAESRTLNKNKLYGNFALDLLLYGAELIGLAIGLGIGLALMSLAGWKVLVSLSLLGLGLGILVKMMVTFPDFSRAQATDVMSLMSDPYASPLRGRPVKLSGELIGRGDAGYKFGSDLKLQDPTGMMYVHYASRFGPLGNFMFGANQVQELLGSQVNATGWFRRSIMPWVDLAQLKTVGGKTVDSYHRFWQCILGAGAIIAAIVVPVVF</sequence>
<feature type="transmembrane region" description="Helical" evidence="13">
    <location>
        <begin position="327"/>
        <end position="345"/>
    </location>
</feature>
<dbReference type="Gene3D" id="1.25.40.10">
    <property type="entry name" value="Tetratricopeptide repeat domain"/>
    <property type="match status" value="1"/>
</dbReference>
<accession>A0ABV0J9K0</accession>
<feature type="transmembrane region" description="Helical" evidence="13">
    <location>
        <begin position="135"/>
        <end position="161"/>
    </location>
</feature>
<keyword evidence="5 13" id="KW-0812">Transmembrane</keyword>
<evidence type="ECO:0000256" key="3">
    <source>
        <dbReference type="ARBA" id="ARBA00022475"/>
    </source>
</evidence>
<feature type="transmembrane region" description="Helical" evidence="13">
    <location>
        <begin position="660"/>
        <end position="679"/>
    </location>
</feature>
<keyword evidence="11 13" id="KW-0472">Membrane</keyword>
<evidence type="ECO:0000256" key="9">
    <source>
        <dbReference type="ARBA" id="ARBA00022989"/>
    </source>
</evidence>
<dbReference type="GO" id="GO:0008237">
    <property type="term" value="F:metallopeptidase activity"/>
    <property type="evidence" value="ECO:0007669"/>
    <property type="project" value="UniProtKB-KW"/>
</dbReference>
<feature type="region of interest" description="Disordered" evidence="12">
    <location>
        <begin position="90"/>
        <end position="117"/>
    </location>
</feature>
<evidence type="ECO:0000256" key="13">
    <source>
        <dbReference type="SAM" id="Phobius"/>
    </source>
</evidence>
<comment type="caution">
    <text evidence="15">The sequence shown here is derived from an EMBL/GenBank/DDBJ whole genome shotgun (WGS) entry which is preliminary data.</text>
</comment>
<dbReference type="Proteomes" id="UP001464891">
    <property type="component" value="Unassembled WGS sequence"/>
</dbReference>
<evidence type="ECO:0000256" key="5">
    <source>
        <dbReference type="ARBA" id="ARBA00022692"/>
    </source>
</evidence>
<reference evidence="15 16" key="1">
    <citation type="submission" date="2022-04" db="EMBL/GenBank/DDBJ databases">
        <title>Positive selection, recombination, and allopatry shape intraspecific diversity of widespread and dominant cyanobacteria.</title>
        <authorList>
            <person name="Wei J."/>
            <person name="Shu W."/>
            <person name="Hu C."/>
        </authorList>
    </citation>
    <scope>NUCLEOTIDE SEQUENCE [LARGE SCALE GENOMIC DNA]</scope>
    <source>
        <strain evidence="15 16">GB2-A4</strain>
    </source>
</reference>
<keyword evidence="4" id="KW-0645">Protease</keyword>
<feature type="domain" description="Peptidase M48" evidence="14">
    <location>
        <begin position="216"/>
        <end position="456"/>
    </location>
</feature>
<evidence type="ECO:0000313" key="15">
    <source>
        <dbReference type="EMBL" id="MEP0818462.1"/>
    </source>
</evidence>
<keyword evidence="3" id="KW-1003">Cell membrane</keyword>
<name>A0ABV0J9K0_9CYAN</name>
<dbReference type="CDD" id="cd07338">
    <property type="entry name" value="M48B_HtpX_like"/>
    <property type="match status" value="1"/>
</dbReference>
<evidence type="ECO:0000256" key="4">
    <source>
        <dbReference type="ARBA" id="ARBA00022670"/>
    </source>
</evidence>
<dbReference type="SUPFAM" id="SSF48452">
    <property type="entry name" value="TPR-like"/>
    <property type="match status" value="1"/>
</dbReference>
<keyword evidence="10 15" id="KW-0482">Metalloprotease</keyword>